<comment type="caution">
    <text evidence="5">The sequence shown here is derived from an EMBL/GenBank/DDBJ whole genome shotgun (WGS) entry which is preliminary data.</text>
</comment>
<gene>
    <name evidence="5" type="ORF">DKT77_16300</name>
</gene>
<dbReference type="SMART" id="SM00028">
    <property type="entry name" value="TPR"/>
    <property type="match status" value="7"/>
</dbReference>
<feature type="repeat" description="TPR" evidence="3">
    <location>
        <begin position="472"/>
        <end position="505"/>
    </location>
</feature>
<dbReference type="InterPro" id="IPR013105">
    <property type="entry name" value="TPR_2"/>
</dbReference>
<evidence type="ECO:0000313" key="5">
    <source>
        <dbReference type="EMBL" id="PWR01777.1"/>
    </source>
</evidence>
<reference evidence="5 6" key="1">
    <citation type="submission" date="2018-05" db="EMBL/GenBank/DDBJ databases">
        <title>Rhodobacteraceae gen. nov., sp. nov. isolated from sea water.</title>
        <authorList>
            <person name="Ren Y."/>
        </authorList>
    </citation>
    <scope>NUCLEOTIDE SEQUENCE [LARGE SCALE GENOMIC DNA]</scope>
    <source>
        <strain evidence="5 6">TG-679</strain>
    </source>
</reference>
<feature type="chain" id="PRO_5016048341" description="Tetratricopeptide repeat protein" evidence="4">
    <location>
        <begin position="31"/>
        <end position="571"/>
    </location>
</feature>
<evidence type="ECO:0000256" key="1">
    <source>
        <dbReference type="ARBA" id="ARBA00022737"/>
    </source>
</evidence>
<dbReference type="AlphaFoldDB" id="A0A2V2LF15"/>
<accession>A0A2V2LF15</accession>
<keyword evidence="4" id="KW-0732">Signal</keyword>
<dbReference type="PROSITE" id="PS50005">
    <property type="entry name" value="TPR"/>
    <property type="match status" value="2"/>
</dbReference>
<sequence>MIRSRSPVLRISRPLVVLALCAQFAGPAHAFGTSGSYLAARHASYESNYVAAAEYYTRALALDPGNPSLMEAVISSNINMGEVARGFPVARRMIGAGLRSQVANMAGLAERVTEGDFTGLIGTLQGGETVGALVDGLALAWAQFGAGQVTEALATFDAVSAEQGLKSFALYHKALALAIAGDFEGADDILSGRASGPLQMSPRGILAHAQVLAQLDRRGDAAELVGSVFGANASPEFEALVADLTSGAPVPYDIATDAGEGIGEVFHAVGSALVGESAPGYTLLYARLAEFLNPNNVDATLLSAELLEQMEQYELATQTYDRVPQDHPAFVNAEIGRAEALLDAGRDEGAVEALTQLAKRFPESRIVQYRLGDMLRSLDRHGEAAVAYDRAIALTDDPQQSDWPLFFSRGISLERTDRWDEAEADFRFALELQPDQPQVLNYLGYSLVEMGENLDEALGMIERAVAGRPDDGYITDSLGWVLYRMGRYDEAIVHMERAVELMPVDPIINDHLGDVLWAVGRRIEARFQWHRALSFDPEPDEAQRIRRKLEVGLDQVLSEEGAEPLAAINDG</sequence>
<dbReference type="PANTHER" id="PTHR44858:SF17">
    <property type="match status" value="1"/>
</dbReference>
<dbReference type="PANTHER" id="PTHR44858">
    <property type="entry name" value="TETRATRICOPEPTIDE REPEAT PROTEIN 6"/>
    <property type="match status" value="1"/>
</dbReference>
<evidence type="ECO:0000256" key="3">
    <source>
        <dbReference type="PROSITE-ProRule" id="PRU00339"/>
    </source>
</evidence>
<dbReference type="SUPFAM" id="SSF48452">
    <property type="entry name" value="TPR-like"/>
    <property type="match status" value="2"/>
</dbReference>
<evidence type="ECO:0000256" key="2">
    <source>
        <dbReference type="ARBA" id="ARBA00022803"/>
    </source>
</evidence>
<keyword evidence="6" id="KW-1185">Reference proteome</keyword>
<proteinExistence type="predicted"/>
<keyword evidence="1" id="KW-0677">Repeat</keyword>
<dbReference type="Proteomes" id="UP000245680">
    <property type="component" value="Unassembled WGS sequence"/>
</dbReference>
<protein>
    <recommendedName>
        <fullName evidence="7">Tetratricopeptide repeat protein</fullName>
    </recommendedName>
</protein>
<dbReference type="EMBL" id="QGKU01000048">
    <property type="protein sequence ID" value="PWR01777.1"/>
    <property type="molecule type" value="Genomic_DNA"/>
</dbReference>
<name>A0A2V2LF15_9RHOB</name>
<evidence type="ECO:0008006" key="7">
    <source>
        <dbReference type="Google" id="ProtNLM"/>
    </source>
</evidence>
<dbReference type="RefSeq" id="WP_109812818.1">
    <property type="nucleotide sequence ID" value="NZ_QGKU01000048.1"/>
</dbReference>
<feature type="signal peptide" evidence="4">
    <location>
        <begin position="1"/>
        <end position="30"/>
    </location>
</feature>
<dbReference type="Gene3D" id="1.25.40.10">
    <property type="entry name" value="Tetratricopeptide repeat domain"/>
    <property type="match status" value="2"/>
</dbReference>
<evidence type="ECO:0000256" key="4">
    <source>
        <dbReference type="SAM" id="SignalP"/>
    </source>
</evidence>
<organism evidence="5 6">
    <name type="scientific">Meridianimarinicoccus roseus</name>
    <dbReference type="NCBI Taxonomy" id="2072018"/>
    <lineage>
        <taxon>Bacteria</taxon>
        <taxon>Pseudomonadati</taxon>
        <taxon>Pseudomonadota</taxon>
        <taxon>Alphaproteobacteria</taxon>
        <taxon>Rhodobacterales</taxon>
        <taxon>Paracoccaceae</taxon>
        <taxon>Meridianimarinicoccus</taxon>
    </lineage>
</organism>
<dbReference type="Pfam" id="PF13432">
    <property type="entry name" value="TPR_16"/>
    <property type="match status" value="3"/>
</dbReference>
<dbReference type="Pfam" id="PF07719">
    <property type="entry name" value="TPR_2"/>
    <property type="match status" value="1"/>
</dbReference>
<dbReference type="InterPro" id="IPR019734">
    <property type="entry name" value="TPR_rpt"/>
</dbReference>
<keyword evidence="2 3" id="KW-0802">TPR repeat</keyword>
<evidence type="ECO:0000313" key="6">
    <source>
        <dbReference type="Proteomes" id="UP000245680"/>
    </source>
</evidence>
<feature type="repeat" description="TPR" evidence="3">
    <location>
        <begin position="403"/>
        <end position="436"/>
    </location>
</feature>
<dbReference type="OrthoDB" id="9766710at2"/>
<dbReference type="InterPro" id="IPR011990">
    <property type="entry name" value="TPR-like_helical_dom_sf"/>
</dbReference>
<dbReference type="InterPro" id="IPR050498">
    <property type="entry name" value="Ycf3"/>
</dbReference>